<feature type="region of interest" description="Disordered" evidence="1">
    <location>
        <begin position="16"/>
        <end position="78"/>
    </location>
</feature>
<evidence type="ECO:0000313" key="2">
    <source>
        <dbReference type="EMBL" id="ORY57125.1"/>
    </source>
</evidence>
<name>A0A1Y2DEN8_9BASI</name>
<dbReference type="InterPro" id="IPR032675">
    <property type="entry name" value="LRR_dom_sf"/>
</dbReference>
<reference evidence="2 3" key="1">
    <citation type="submission" date="2016-07" db="EMBL/GenBank/DDBJ databases">
        <title>Pervasive Adenine N6-methylation of Active Genes in Fungi.</title>
        <authorList>
            <consortium name="DOE Joint Genome Institute"/>
            <person name="Mondo S.J."/>
            <person name="Dannebaum R.O."/>
            <person name="Kuo R.C."/>
            <person name="Labutti K."/>
            <person name="Haridas S."/>
            <person name="Kuo A."/>
            <person name="Salamov A."/>
            <person name="Ahrendt S.R."/>
            <person name="Lipzen A."/>
            <person name="Sullivan W."/>
            <person name="Andreopoulos W.B."/>
            <person name="Clum A."/>
            <person name="Lindquist E."/>
            <person name="Daum C."/>
            <person name="Ramamoorthy G.K."/>
            <person name="Gryganskyi A."/>
            <person name="Culley D."/>
            <person name="Magnuson J.K."/>
            <person name="James T.Y."/>
            <person name="O'Malley M.A."/>
            <person name="Stajich J.E."/>
            <person name="Spatafora J.W."/>
            <person name="Visel A."/>
            <person name="Grigoriev I.V."/>
        </authorList>
    </citation>
    <scope>NUCLEOTIDE SEQUENCE [LARGE SCALE GENOMIC DNA]</scope>
    <source>
        <strain evidence="2 3">62-1032</strain>
    </source>
</reference>
<dbReference type="OrthoDB" id="2534031at2759"/>
<dbReference type="InParanoid" id="A0A1Y2DEN8"/>
<evidence type="ECO:0000313" key="3">
    <source>
        <dbReference type="Proteomes" id="UP000193467"/>
    </source>
</evidence>
<dbReference type="AlphaFoldDB" id="A0A1Y2DEN8"/>
<keyword evidence="3" id="KW-1185">Reference proteome</keyword>
<dbReference type="SUPFAM" id="SSF52047">
    <property type="entry name" value="RNI-like"/>
    <property type="match status" value="1"/>
</dbReference>
<dbReference type="EMBL" id="MCGR01000083">
    <property type="protein sequence ID" value="ORY57125.1"/>
    <property type="molecule type" value="Genomic_DNA"/>
</dbReference>
<feature type="compositionally biased region" description="Low complexity" evidence="1">
    <location>
        <begin position="17"/>
        <end position="26"/>
    </location>
</feature>
<dbReference type="Gene3D" id="3.80.10.10">
    <property type="entry name" value="Ribonuclease Inhibitor"/>
    <property type="match status" value="1"/>
</dbReference>
<feature type="compositionally biased region" description="Low complexity" evidence="1">
    <location>
        <begin position="69"/>
        <end position="78"/>
    </location>
</feature>
<feature type="region of interest" description="Disordered" evidence="1">
    <location>
        <begin position="463"/>
        <end position="484"/>
    </location>
</feature>
<sequence>MAGFSLRKLFKQSKLVTTTTTTTTTTTPPPSYLPTDPHSLALSRSLTSLHTTRTKKRRGLHAQTPTLPPNSSSTSSLSLPSTLRLYSSVELRSPRAINYCLRTLKRSPRLANKVTRLTLDGWEQGTKRRDPRHSRRTVTGRLSHFLETCPRLVQLEIKGAIIFSLTDFANAENLHSLTLTHTLLSDRTTTSRYHPFFTTLPSLSSLSLLQASFDAPTAAHFLCPTTMPRLKVLNIEGVRLVDDPTTQRDLGGYEPGLVGGQLEYLRIGEGRSDAELGQNGRGGGRAPSEFVDKCSGLVGLSLPVNGVTETVLESLPPPLQHLEIRSSSSSLEVTSHLSAALALSTTFLALSSSTSTNSAPHSGVATPISPLSRSPSSSHLLSTSPGFASLFGTPRHSSGNNNEPVALEGLVSLTLPEEWGDWEGGASSSSGNLVALSASSSSAQARARGLSLSSSLATLSQTQAQARARGNSLPGLGGRWGSNAQGGGGEMAWALGRIARVAGAREIEVTFGVGVGAGVGVGGRAGGGAKEGGGMKAREVGEEWEEVKRVMREGVEGRW</sequence>
<feature type="compositionally biased region" description="Low complexity" evidence="1">
    <location>
        <begin position="38"/>
        <end position="51"/>
    </location>
</feature>
<evidence type="ECO:0000256" key="1">
    <source>
        <dbReference type="SAM" id="MobiDB-lite"/>
    </source>
</evidence>
<feature type="region of interest" description="Disordered" evidence="1">
    <location>
        <begin position="352"/>
        <end position="380"/>
    </location>
</feature>
<protein>
    <submittedName>
        <fullName evidence="2">Uncharacterized protein</fullName>
    </submittedName>
</protein>
<accession>A0A1Y2DEN8</accession>
<feature type="compositionally biased region" description="Gly residues" evidence="1">
    <location>
        <begin position="475"/>
        <end position="484"/>
    </location>
</feature>
<gene>
    <name evidence="2" type="ORF">BCR35DRAFT_309712</name>
</gene>
<feature type="compositionally biased region" description="Low complexity" evidence="1">
    <location>
        <begin position="369"/>
        <end position="380"/>
    </location>
</feature>
<organism evidence="2 3">
    <name type="scientific">Leucosporidium creatinivorum</name>
    <dbReference type="NCBI Taxonomy" id="106004"/>
    <lineage>
        <taxon>Eukaryota</taxon>
        <taxon>Fungi</taxon>
        <taxon>Dikarya</taxon>
        <taxon>Basidiomycota</taxon>
        <taxon>Pucciniomycotina</taxon>
        <taxon>Microbotryomycetes</taxon>
        <taxon>Leucosporidiales</taxon>
        <taxon>Leucosporidium</taxon>
    </lineage>
</organism>
<dbReference type="Proteomes" id="UP000193467">
    <property type="component" value="Unassembled WGS sequence"/>
</dbReference>
<comment type="caution">
    <text evidence="2">The sequence shown here is derived from an EMBL/GenBank/DDBJ whole genome shotgun (WGS) entry which is preliminary data.</text>
</comment>
<proteinExistence type="predicted"/>